<feature type="region of interest" description="Disordered" evidence="1">
    <location>
        <begin position="377"/>
        <end position="449"/>
    </location>
</feature>
<proteinExistence type="predicted"/>
<evidence type="ECO:0000313" key="3">
    <source>
        <dbReference type="Proteomes" id="UP000053958"/>
    </source>
</evidence>
<sequence>MGIPLEVYDRLAVNDGPLTPENVKLLRQSDPSLPMEELRKRYEEDGYLFLKGLLPREDVLKARERYFEMMAPTGVLKEGTKPVEGIFNDKRSPDDFPGIGSGAAGMNGRPGGESAAQFVDLAIEAHYKDWYAEEFCRHPALHDFVARFTGWGEKTLGLRRSLLRNNVTGTKPIGVHYDQIFLRHGEPTSVTAWVPIGDIKITGGGLIYLENGMTLFLNDLSIPLTTVVGDPVGVQIEEEFTRKAKVAGFTEEEAKSAFNSNMMATGLLSEKPAEFAREHNRCWLVAEYEAGDVVLHKPHMIHASTINKDPDNVIRLATDLRFVDSSRPYDKRWNRYYEVGDACAWIYLHEADNLLSDPCRLLHYKLDFVLEPGSNGQSPLDGAAANGSQRWESTTSPESDPVASRHVSNHLAGVRTDNSEQSRIPSQGLANPSQVGEPPPAQTLPADNVPLQLTRSVGYQIDGRRRSKTRTWPLRDPQEARLLQHFVDKVSPFFDCSDRERHFAIHVPHRARYCETLFNAILAMSARHLSRTTSFDPFVSDHYYHECLETLIPALDDQEVATDDDLLAATVILRLLEEFDVPIAGSDLRGHSFGTKAFIQAQRADIITPSLRQATYWSGLRQEIYSSLSLQRPPDIELSAHKSDINLLANDADDCVWANQAIAHCADVLLFCYGEARRSATVHAELLRENRRWRESRPPSFDPYFVDDGDAVSRTGFPDIKMHADWHGQSCHLIIRL</sequence>
<dbReference type="GeneID" id="25318116"/>
<dbReference type="CDD" id="cd12148">
    <property type="entry name" value="fungal_TF_MHR"/>
    <property type="match status" value="1"/>
</dbReference>
<dbReference type="InterPro" id="IPR021858">
    <property type="entry name" value="Fun_TF"/>
</dbReference>
<gene>
    <name evidence="2" type="ORF">T310_5776</name>
</gene>
<dbReference type="Pfam" id="PF11951">
    <property type="entry name" value="Fungal_trans_2"/>
    <property type="match status" value="1"/>
</dbReference>
<reference evidence="2 3" key="1">
    <citation type="submission" date="2015-04" db="EMBL/GenBank/DDBJ databases">
        <authorList>
            <person name="Heijne W.H."/>
            <person name="Fedorova N.D."/>
            <person name="Nierman W.C."/>
            <person name="Vollebregt A.W."/>
            <person name="Zhao Z."/>
            <person name="Wu L."/>
            <person name="Kumar M."/>
            <person name="Stam H."/>
            <person name="van den Berg M.A."/>
            <person name="Pel H.J."/>
        </authorList>
    </citation>
    <scope>NUCLEOTIDE SEQUENCE [LARGE SCALE GENOMIC DNA]</scope>
    <source>
        <strain evidence="2 3">CBS 393.64</strain>
    </source>
</reference>
<name>A0A0F4YPM0_RASE3</name>
<dbReference type="PANTHER" id="PTHR40128:SF1">
    <property type="entry name" value="PHYTANOYL-COA HYDROXYLASE"/>
    <property type="match status" value="1"/>
</dbReference>
<dbReference type="AlphaFoldDB" id="A0A0F4YPM0"/>
<dbReference type="SUPFAM" id="SSF51197">
    <property type="entry name" value="Clavaminate synthase-like"/>
    <property type="match status" value="1"/>
</dbReference>
<dbReference type="Proteomes" id="UP000053958">
    <property type="component" value="Unassembled WGS sequence"/>
</dbReference>
<dbReference type="PANTHER" id="PTHR40128">
    <property type="entry name" value="EXPRESSED PROTEIN"/>
    <property type="match status" value="1"/>
</dbReference>
<organism evidence="2 3">
    <name type="scientific">Rasamsonia emersonii (strain ATCC 16479 / CBS 393.64 / IMI 116815)</name>
    <dbReference type="NCBI Taxonomy" id="1408163"/>
    <lineage>
        <taxon>Eukaryota</taxon>
        <taxon>Fungi</taxon>
        <taxon>Dikarya</taxon>
        <taxon>Ascomycota</taxon>
        <taxon>Pezizomycotina</taxon>
        <taxon>Eurotiomycetes</taxon>
        <taxon>Eurotiomycetidae</taxon>
        <taxon>Eurotiales</taxon>
        <taxon>Trichocomaceae</taxon>
        <taxon>Rasamsonia</taxon>
    </lineage>
</organism>
<evidence type="ECO:0000256" key="1">
    <source>
        <dbReference type="SAM" id="MobiDB-lite"/>
    </source>
</evidence>
<evidence type="ECO:0000313" key="2">
    <source>
        <dbReference type="EMBL" id="KKA20207.1"/>
    </source>
</evidence>
<dbReference type="STRING" id="1408163.A0A0F4YPM0"/>
<feature type="compositionally biased region" description="Polar residues" evidence="1">
    <location>
        <begin position="386"/>
        <end position="398"/>
    </location>
</feature>
<accession>A0A0F4YPM0</accession>
<keyword evidence="3" id="KW-1185">Reference proteome</keyword>
<feature type="compositionally biased region" description="Polar residues" evidence="1">
    <location>
        <begin position="419"/>
        <end position="434"/>
    </location>
</feature>
<dbReference type="Gene3D" id="2.60.120.620">
    <property type="entry name" value="q2cbj1_9rhob like domain"/>
    <property type="match status" value="1"/>
</dbReference>
<dbReference type="OrthoDB" id="2328924at2759"/>
<evidence type="ECO:0008006" key="4">
    <source>
        <dbReference type="Google" id="ProtNLM"/>
    </source>
</evidence>
<dbReference type="EMBL" id="LASV01000281">
    <property type="protein sequence ID" value="KKA20207.1"/>
    <property type="molecule type" value="Genomic_DNA"/>
</dbReference>
<protein>
    <recommendedName>
        <fullName evidence="4">Phytanoyl-CoA dioxygenase</fullName>
    </recommendedName>
</protein>
<dbReference type="RefSeq" id="XP_013326819.1">
    <property type="nucleotide sequence ID" value="XM_013471365.1"/>
</dbReference>
<comment type="caution">
    <text evidence="2">The sequence shown here is derived from an EMBL/GenBank/DDBJ whole genome shotgun (WGS) entry which is preliminary data.</text>
</comment>